<proteinExistence type="predicted"/>
<feature type="chain" id="PRO_5031082134" evidence="1">
    <location>
        <begin position="32"/>
        <end position="339"/>
    </location>
</feature>
<evidence type="ECO:0000256" key="1">
    <source>
        <dbReference type="SAM" id="SignalP"/>
    </source>
</evidence>
<dbReference type="PANTHER" id="PTHR35271:SF1">
    <property type="entry name" value="ABC TRANSPORTER, SUBSTRATE-BINDING LIPOPROTEIN"/>
    <property type="match status" value="1"/>
</dbReference>
<dbReference type="Proteomes" id="UP000566711">
    <property type="component" value="Unassembled WGS sequence"/>
</dbReference>
<dbReference type="RefSeq" id="WP_182219040.1">
    <property type="nucleotide sequence ID" value="NZ_JACEZS010000013.1"/>
</dbReference>
<evidence type="ECO:0000313" key="3">
    <source>
        <dbReference type="Proteomes" id="UP000566711"/>
    </source>
</evidence>
<accession>A0A7W2EJB8</accession>
<dbReference type="InterPro" id="IPR007487">
    <property type="entry name" value="ABC_transpt-TYRBP-like"/>
</dbReference>
<keyword evidence="3" id="KW-1185">Reference proteome</keyword>
<dbReference type="PANTHER" id="PTHR35271">
    <property type="entry name" value="ABC TRANSPORTER, SUBSTRATE-BINDING LIPOPROTEIN-RELATED"/>
    <property type="match status" value="1"/>
</dbReference>
<reference evidence="2 3" key="1">
    <citation type="submission" date="2020-07" db="EMBL/GenBank/DDBJ databases">
        <title>Novel species isolated from subtropical streams in China.</title>
        <authorList>
            <person name="Lu H."/>
        </authorList>
    </citation>
    <scope>NUCLEOTIDE SEQUENCE [LARGE SCALE GENOMIC DNA]</scope>
    <source>
        <strain evidence="2 3">FT3S</strain>
    </source>
</reference>
<sequence>MLTGSVPALRAAWRWLWAVLLLVAATLPARAADDVILVVESYNAEMQWDANYKEALQEGLGKKYRLEYFQMDTKRLPREQHAAMADKAWALYQSLHPALVILGDDAALKLLAQRLGTTGTPVVYLGINNNPREYFDAKVTRNITGVLERPILKRNIALVSELVPHVKRALVLFDTDITSQVVRQETFEGKSRQLIGGTLVELKLVGQWEQWQAEVLKAKDNYDVIFLGLYQALHDGAGKSVNTTDQVARWTAAHAPVPIFGFWDWAVGPDKTIGGLVLYGRDQGKAAAEIALRILAGTPPERIYPVTADRGKFLYSRKQLQRFHLTLPAHIAADASYTD</sequence>
<name>A0A7W2EJB8_9BURK</name>
<dbReference type="EMBL" id="JACEZS010000013">
    <property type="protein sequence ID" value="MBA5606805.1"/>
    <property type="molecule type" value="Genomic_DNA"/>
</dbReference>
<keyword evidence="1" id="KW-0732">Signal</keyword>
<dbReference type="Pfam" id="PF04392">
    <property type="entry name" value="ABC_sub_bind"/>
    <property type="match status" value="1"/>
</dbReference>
<protein>
    <submittedName>
        <fullName evidence="2">Sugar ABC transporter</fullName>
    </submittedName>
</protein>
<comment type="caution">
    <text evidence="2">The sequence shown here is derived from an EMBL/GenBank/DDBJ whole genome shotgun (WGS) entry which is preliminary data.</text>
</comment>
<evidence type="ECO:0000313" key="2">
    <source>
        <dbReference type="EMBL" id="MBA5606805.1"/>
    </source>
</evidence>
<dbReference type="Gene3D" id="3.40.50.2300">
    <property type="match status" value="2"/>
</dbReference>
<feature type="signal peptide" evidence="1">
    <location>
        <begin position="1"/>
        <end position="31"/>
    </location>
</feature>
<dbReference type="AlphaFoldDB" id="A0A7W2EJB8"/>
<gene>
    <name evidence="2" type="ORF">H3H36_15730</name>
</gene>
<organism evidence="2 3">
    <name type="scientific">Rugamonas fusca</name>
    <dbReference type="NCBI Taxonomy" id="2758568"/>
    <lineage>
        <taxon>Bacteria</taxon>
        <taxon>Pseudomonadati</taxon>
        <taxon>Pseudomonadota</taxon>
        <taxon>Betaproteobacteria</taxon>
        <taxon>Burkholderiales</taxon>
        <taxon>Oxalobacteraceae</taxon>
        <taxon>Telluria group</taxon>
        <taxon>Rugamonas</taxon>
    </lineage>
</organism>